<dbReference type="Gene3D" id="1.25.40.10">
    <property type="entry name" value="Tetratricopeptide repeat domain"/>
    <property type="match status" value="2"/>
</dbReference>
<organism evidence="1 2">
    <name type="scientific">Desulfurobacterium pacificum</name>
    <dbReference type="NCBI Taxonomy" id="240166"/>
    <lineage>
        <taxon>Bacteria</taxon>
        <taxon>Pseudomonadati</taxon>
        <taxon>Aquificota</taxon>
        <taxon>Aquificia</taxon>
        <taxon>Desulfurobacteriales</taxon>
        <taxon>Desulfurobacteriaceae</taxon>
        <taxon>Desulfurobacterium</taxon>
    </lineage>
</organism>
<dbReference type="EMBL" id="FXUB01000001">
    <property type="protein sequence ID" value="SMP04195.1"/>
    <property type="molecule type" value="Genomic_DNA"/>
</dbReference>
<gene>
    <name evidence="1" type="ORF">SAMN06265339_0187</name>
</gene>
<dbReference type="InterPro" id="IPR011990">
    <property type="entry name" value="TPR-like_helical_dom_sf"/>
</dbReference>
<dbReference type="InterPro" id="IPR019734">
    <property type="entry name" value="TPR_rpt"/>
</dbReference>
<sequence length="227" mass="26477">MMLLKQRQRFLSDILSKFLIVVFVGIFSSVGAFALTYEQIKECYIKSYSYEKEGNYKKAIEVLTPVYNNYPNGYTVNLRLGWLYYLWGKYANSEFHYKKALKVVPTSVEAMLGLSLPYMAEKSWSKVESLMYRLLRVDFYNYYGNLRLSLALRKEGKYSIAASVDRKMLSLYPSDVNFLLELALNLYNQGKKAYAYSIFRDILILAPDNKVANDYVKKLEKAFSVKR</sequence>
<comment type="caution">
    <text evidence="1">The sequence shown here is derived from an EMBL/GenBank/DDBJ whole genome shotgun (WGS) entry which is preliminary data.</text>
</comment>
<dbReference type="SMART" id="SM00028">
    <property type="entry name" value="TPR"/>
    <property type="match status" value="3"/>
</dbReference>
<keyword evidence="2" id="KW-1185">Reference proteome</keyword>
<dbReference type="RefSeq" id="WP_283399695.1">
    <property type="nucleotide sequence ID" value="NZ_FXUB01000001.1"/>
</dbReference>
<evidence type="ECO:0000313" key="2">
    <source>
        <dbReference type="Proteomes" id="UP001157911"/>
    </source>
</evidence>
<name>A0ABY1NAK7_9BACT</name>
<proteinExistence type="predicted"/>
<dbReference type="Pfam" id="PF13181">
    <property type="entry name" value="TPR_8"/>
    <property type="match status" value="2"/>
</dbReference>
<dbReference type="Proteomes" id="UP001157911">
    <property type="component" value="Unassembled WGS sequence"/>
</dbReference>
<reference evidence="1 2" key="1">
    <citation type="submission" date="2017-05" db="EMBL/GenBank/DDBJ databases">
        <authorList>
            <person name="Varghese N."/>
            <person name="Submissions S."/>
        </authorList>
    </citation>
    <scope>NUCLEOTIDE SEQUENCE [LARGE SCALE GENOMIC DNA]</scope>
    <source>
        <strain evidence="1 2">DSM 15522</strain>
    </source>
</reference>
<protein>
    <submittedName>
        <fullName evidence="1">Tetratricopeptide repeat-containing protein</fullName>
    </submittedName>
</protein>
<dbReference type="SUPFAM" id="SSF48452">
    <property type="entry name" value="TPR-like"/>
    <property type="match status" value="1"/>
</dbReference>
<evidence type="ECO:0000313" key="1">
    <source>
        <dbReference type="EMBL" id="SMP04195.1"/>
    </source>
</evidence>
<accession>A0ABY1NAK7</accession>